<dbReference type="PANTHER" id="PTHR30349">
    <property type="entry name" value="PHAGE INTEGRASE-RELATED"/>
    <property type="match status" value="1"/>
</dbReference>
<dbReference type="InterPro" id="IPR011010">
    <property type="entry name" value="DNA_brk_join_enz"/>
</dbReference>
<dbReference type="InterPro" id="IPR010998">
    <property type="entry name" value="Integrase_recombinase_N"/>
</dbReference>
<dbReference type="EMBL" id="BDFE01000015">
    <property type="protein sequence ID" value="GAU08425.1"/>
    <property type="molecule type" value="Genomic_DNA"/>
</dbReference>
<evidence type="ECO:0000259" key="4">
    <source>
        <dbReference type="PROSITE" id="PS51898"/>
    </source>
</evidence>
<dbReference type="InterPro" id="IPR013762">
    <property type="entry name" value="Integrase-like_cat_sf"/>
</dbReference>
<dbReference type="RefSeq" id="WP_069857946.1">
    <property type="nucleotide sequence ID" value="NZ_BDFE01000015.1"/>
</dbReference>
<comment type="similarity">
    <text evidence="1">Belongs to the 'phage' integrase family.</text>
</comment>
<dbReference type="STRING" id="1592317.DPF_1134"/>
<evidence type="ECO:0000256" key="2">
    <source>
        <dbReference type="ARBA" id="ARBA00023125"/>
    </source>
</evidence>
<dbReference type="InterPro" id="IPR002104">
    <property type="entry name" value="Integrase_catalytic"/>
</dbReference>
<dbReference type="Gene3D" id="1.10.443.10">
    <property type="entry name" value="Intergrase catalytic core"/>
    <property type="match status" value="1"/>
</dbReference>
<dbReference type="OrthoDB" id="662444at2"/>
<dbReference type="PROSITE" id="PS51898">
    <property type="entry name" value="TYR_RECOMBINASE"/>
    <property type="match status" value="1"/>
</dbReference>
<dbReference type="GO" id="GO:0006310">
    <property type="term" value="P:DNA recombination"/>
    <property type="evidence" value="ECO:0007669"/>
    <property type="project" value="UniProtKB-KW"/>
</dbReference>
<gene>
    <name evidence="5" type="ORF">DPF_1134</name>
</gene>
<keyword evidence="2" id="KW-0238">DNA-binding</keyword>
<protein>
    <submittedName>
        <fullName evidence="5">Integrase family protein</fullName>
    </submittedName>
</protein>
<proteinExistence type="inferred from homology"/>
<name>A0A194AGU0_9BACT</name>
<dbReference type="CDD" id="cd00796">
    <property type="entry name" value="INT_Rci_Hp1_C"/>
    <property type="match status" value="1"/>
</dbReference>
<dbReference type="AlphaFoldDB" id="A0A194AGU0"/>
<keyword evidence="3" id="KW-0233">DNA recombination</keyword>
<dbReference type="Proteomes" id="UP000095200">
    <property type="component" value="Unassembled WGS sequence"/>
</dbReference>
<organism evidence="5 6">
    <name type="scientific">Desulfoplanes formicivorans</name>
    <dbReference type="NCBI Taxonomy" id="1592317"/>
    <lineage>
        <taxon>Bacteria</taxon>
        <taxon>Pseudomonadati</taxon>
        <taxon>Thermodesulfobacteriota</taxon>
        <taxon>Desulfovibrionia</taxon>
        <taxon>Desulfovibrionales</taxon>
        <taxon>Desulfoplanaceae</taxon>
        <taxon>Desulfoplanes</taxon>
    </lineage>
</organism>
<evidence type="ECO:0000256" key="1">
    <source>
        <dbReference type="ARBA" id="ARBA00008857"/>
    </source>
</evidence>
<comment type="caution">
    <text evidence="5">The sequence shown here is derived from an EMBL/GenBank/DDBJ whole genome shotgun (WGS) entry which is preliminary data.</text>
</comment>
<reference evidence="6" key="1">
    <citation type="submission" date="2016-06" db="EMBL/GenBank/DDBJ databases">
        <title>Draft genome sequence of Desulfoplanes formicivorans strain Pf12B.</title>
        <authorList>
            <person name="Watanabe M."/>
            <person name="Kojima H."/>
            <person name="Fukui M."/>
        </authorList>
    </citation>
    <scope>NUCLEOTIDE SEQUENCE [LARGE SCALE GENOMIC DNA]</scope>
    <source>
        <strain evidence="6">Pf12B</strain>
    </source>
</reference>
<dbReference type="Pfam" id="PF00589">
    <property type="entry name" value="Phage_integrase"/>
    <property type="match status" value="1"/>
</dbReference>
<dbReference type="InterPro" id="IPR050090">
    <property type="entry name" value="Tyrosine_recombinase_XerCD"/>
</dbReference>
<dbReference type="SUPFAM" id="SSF56349">
    <property type="entry name" value="DNA breaking-rejoining enzymes"/>
    <property type="match status" value="1"/>
</dbReference>
<keyword evidence="6" id="KW-1185">Reference proteome</keyword>
<dbReference type="Gene3D" id="1.10.150.130">
    <property type="match status" value="1"/>
</dbReference>
<dbReference type="PANTHER" id="PTHR30349:SF64">
    <property type="entry name" value="PROPHAGE INTEGRASE INTD-RELATED"/>
    <property type="match status" value="1"/>
</dbReference>
<sequence length="369" mass="43157">MATVLISERVNKNDKSFVVYFRDPLSGKRKYYKTFKTKRDAVAEAARLRVMIDGREYAEMAKIKKKHQLLTFSDVGKLLCEEWDQRVRVGEIQTVTVDGYKIILKQLNKVFGNMILMDIATEKILEYRTDVAMEQTVITSNRRLFVCKQVFARALKEGAIPEDPAASIRYLNESKHKRNKYLSPQQLNKLLSACGRTYGKHYLPAMVLLGAEHGCSKQEILDLRWDDIDLENNLITFYRTKNGMERTMKMMPRMKKALLKWQKHLAHLRKRRNLVNIDASLVFGHVDGTRRKDFRNAWRKACLIAELKDFHFHDLRHTFASNIITSGGDLKDVKEMLGHRDIRSTDRYTHLSALRKEHVQNRLAEHYGW</sequence>
<evidence type="ECO:0000313" key="5">
    <source>
        <dbReference type="EMBL" id="GAU08425.1"/>
    </source>
</evidence>
<dbReference type="GO" id="GO:0015074">
    <property type="term" value="P:DNA integration"/>
    <property type="evidence" value="ECO:0007669"/>
    <property type="project" value="InterPro"/>
</dbReference>
<evidence type="ECO:0000313" key="6">
    <source>
        <dbReference type="Proteomes" id="UP000095200"/>
    </source>
</evidence>
<feature type="domain" description="Tyr recombinase" evidence="4">
    <location>
        <begin position="177"/>
        <end position="364"/>
    </location>
</feature>
<dbReference type="GO" id="GO:0003677">
    <property type="term" value="F:DNA binding"/>
    <property type="evidence" value="ECO:0007669"/>
    <property type="project" value="UniProtKB-KW"/>
</dbReference>
<evidence type="ECO:0000256" key="3">
    <source>
        <dbReference type="ARBA" id="ARBA00023172"/>
    </source>
</evidence>
<accession>A0A194AGU0</accession>